<accession>A0AAV3Y460</accession>
<proteinExistence type="predicted"/>
<dbReference type="Pfam" id="PF13646">
    <property type="entry name" value="HEAT_2"/>
    <property type="match status" value="2"/>
</dbReference>
<reference evidence="1 2" key="1">
    <citation type="journal article" date="2021" name="Elife">
        <title>Chloroplast acquisition without the gene transfer in kleptoplastic sea slugs, Plakobranchus ocellatus.</title>
        <authorList>
            <person name="Maeda T."/>
            <person name="Takahashi S."/>
            <person name="Yoshida T."/>
            <person name="Shimamura S."/>
            <person name="Takaki Y."/>
            <person name="Nagai Y."/>
            <person name="Toyoda A."/>
            <person name="Suzuki Y."/>
            <person name="Arimoto A."/>
            <person name="Ishii H."/>
            <person name="Satoh N."/>
            <person name="Nishiyama T."/>
            <person name="Hasebe M."/>
            <person name="Maruyama T."/>
            <person name="Minagawa J."/>
            <person name="Obokata J."/>
            <person name="Shigenobu S."/>
        </authorList>
    </citation>
    <scope>NUCLEOTIDE SEQUENCE [LARGE SCALE GENOMIC DNA]</scope>
</reference>
<name>A0AAV3Y460_9GAST</name>
<dbReference type="GO" id="GO:0016491">
    <property type="term" value="F:oxidoreductase activity"/>
    <property type="evidence" value="ECO:0007669"/>
    <property type="project" value="TreeGrafter"/>
</dbReference>
<sequence length="306" mass="34455">MKEVFDMNSSVRVDAIENLGKCYEFRTAAVIDALRDLLSDEDANARAVAAVSLARTDASDPVTVKFLMKILNDKDRLVREAGCLALGHLQARQAVNKLLHMWLLNDIMDTEQDLEWLKSVLRREMEVEEDNLYGYELMAFCNIEGEYYSMWERVSIQARESWAMKEVFDMNSSVRVDAIENLGKFRTAAVIDALRDLLSDEDANARAVAAVSLARTDASDPVTVKFLMKILNDKDRLVREAGCLALGHLQARQAVNKLLHMWRNDVISHVREAANVALNQIGGPEVEKAMRVTKVLADEIRQLTAS</sequence>
<evidence type="ECO:0000313" key="1">
    <source>
        <dbReference type="EMBL" id="GFN77454.1"/>
    </source>
</evidence>
<dbReference type="PANTHER" id="PTHR12697">
    <property type="entry name" value="PBS LYASE HEAT-LIKE PROTEIN"/>
    <property type="match status" value="1"/>
</dbReference>
<evidence type="ECO:0008006" key="3">
    <source>
        <dbReference type="Google" id="ProtNLM"/>
    </source>
</evidence>
<dbReference type="InterPro" id="IPR004155">
    <property type="entry name" value="PBS_lyase_HEAT"/>
</dbReference>
<dbReference type="PANTHER" id="PTHR12697:SF29">
    <property type="entry name" value="TIR DOMAIN-CONTAINING PROTEIN"/>
    <property type="match status" value="1"/>
</dbReference>
<dbReference type="Proteomes" id="UP000735302">
    <property type="component" value="Unassembled WGS sequence"/>
</dbReference>
<dbReference type="InterPro" id="IPR011989">
    <property type="entry name" value="ARM-like"/>
</dbReference>
<gene>
    <name evidence="1" type="ORF">PoB_000396000</name>
</gene>
<keyword evidence="2" id="KW-1185">Reference proteome</keyword>
<organism evidence="1 2">
    <name type="scientific">Plakobranchus ocellatus</name>
    <dbReference type="NCBI Taxonomy" id="259542"/>
    <lineage>
        <taxon>Eukaryota</taxon>
        <taxon>Metazoa</taxon>
        <taxon>Spiralia</taxon>
        <taxon>Lophotrochozoa</taxon>
        <taxon>Mollusca</taxon>
        <taxon>Gastropoda</taxon>
        <taxon>Heterobranchia</taxon>
        <taxon>Euthyneura</taxon>
        <taxon>Panpulmonata</taxon>
        <taxon>Sacoglossa</taxon>
        <taxon>Placobranchoidea</taxon>
        <taxon>Plakobranchidae</taxon>
        <taxon>Plakobranchus</taxon>
    </lineage>
</organism>
<comment type="caution">
    <text evidence="1">The sequence shown here is derived from an EMBL/GenBank/DDBJ whole genome shotgun (WGS) entry which is preliminary data.</text>
</comment>
<dbReference type="SUPFAM" id="SSF48371">
    <property type="entry name" value="ARM repeat"/>
    <property type="match status" value="1"/>
</dbReference>
<protein>
    <recommendedName>
        <fullName evidence="3">HEAT repeat domain-containing protein</fullName>
    </recommendedName>
</protein>
<dbReference type="Gene3D" id="1.25.10.10">
    <property type="entry name" value="Leucine-rich Repeat Variant"/>
    <property type="match status" value="2"/>
</dbReference>
<dbReference type="AlphaFoldDB" id="A0AAV3Y460"/>
<dbReference type="EMBL" id="BLXT01000474">
    <property type="protein sequence ID" value="GFN77454.1"/>
    <property type="molecule type" value="Genomic_DNA"/>
</dbReference>
<dbReference type="InterPro" id="IPR016024">
    <property type="entry name" value="ARM-type_fold"/>
</dbReference>
<evidence type="ECO:0000313" key="2">
    <source>
        <dbReference type="Proteomes" id="UP000735302"/>
    </source>
</evidence>
<dbReference type="SMART" id="SM00567">
    <property type="entry name" value="EZ_HEAT"/>
    <property type="match status" value="6"/>
</dbReference>